<dbReference type="OrthoDB" id="6426745at2759"/>
<dbReference type="EMBL" id="VVIM01000009">
    <property type="protein sequence ID" value="KAB0793018.1"/>
    <property type="molecule type" value="Genomic_DNA"/>
</dbReference>
<dbReference type="FunCoup" id="A0A5N4A6Y0">
    <property type="interactions" value="43"/>
</dbReference>
<dbReference type="InParanoid" id="A0A5N4A6Y0"/>
<evidence type="ECO:0000256" key="1">
    <source>
        <dbReference type="SAM" id="MobiDB-lite"/>
    </source>
</evidence>
<feature type="signal peptide" evidence="2">
    <location>
        <begin position="1"/>
        <end position="24"/>
    </location>
</feature>
<gene>
    <name evidence="3" type="ORF">PPYR_12638</name>
</gene>
<organism evidence="3 4">
    <name type="scientific">Photinus pyralis</name>
    <name type="common">Common eastern firefly</name>
    <name type="synonym">Lampyris pyralis</name>
    <dbReference type="NCBI Taxonomy" id="7054"/>
    <lineage>
        <taxon>Eukaryota</taxon>
        <taxon>Metazoa</taxon>
        <taxon>Ecdysozoa</taxon>
        <taxon>Arthropoda</taxon>
        <taxon>Hexapoda</taxon>
        <taxon>Insecta</taxon>
        <taxon>Pterygota</taxon>
        <taxon>Neoptera</taxon>
        <taxon>Endopterygota</taxon>
        <taxon>Coleoptera</taxon>
        <taxon>Polyphaga</taxon>
        <taxon>Elateriformia</taxon>
        <taxon>Elateroidea</taxon>
        <taxon>Lampyridae</taxon>
        <taxon>Lampyrinae</taxon>
        <taxon>Photinus</taxon>
    </lineage>
</organism>
<comment type="caution">
    <text evidence="3">The sequence shown here is derived from an EMBL/GenBank/DDBJ whole genome shotgun (WGS) entry which is preliminary data.</text>
</comment>
<evidence type="ECO:0008006" key="5">
    <source>
        <dbReference type="Google" id="ProtNLM"/>
    </source>
</evidence>
<dbReference type="Proteomes" id="UP000327044">
    <property type="component" value="Unassembled WGS sequence"/>
</dbReference>
<evidence type="ECO:0000313" key="3">
    <source>
        <dbReference type="EMBL" id="KAB0793018.1"/>
    </source>
</evidence>
<feature type="region of interest" description="Disordered" evidence="1">
    <location>
        <begin position="244"/>
        <end position="297"/>
    </location>
</feature>
<feature type="region of interest" description="Disordered" evidence="1">
    <location>
        <begin position="391"/>
        <end position="415"/>
    </location>
</feature>
<evidence type="ECO:0000313" key="4">
    <source>
        <dbReference type="Proteomes" id="UP000327044"/>
    </source>
</evidence>
<sequence>MRCPPKFLFCCGILWFLLFGEIKSEDTPISSCEIERLLKPILSPPEDRTIQAQALRMRLMNLIRQGLDEQVDNGLEEKGWDDMATKRSLQSLAREGYLRPSEESADDGDLKRSIQSLARMNQFPVQSDDLKRSISSLARNGELINNRREMEELLDEINAKRNIGSLARDFNFPSYGKRFLGSLARSGDLSRFESGKRNIASIVRNGKRNLPEGYDDYKRNIASLARGGGKFVGKRNVAALLRQDNYVNEQNRHDTDSTHSPDVEGEEATESKRNLPSIKAGYKPKFKRSTPYTGDYTLRSKRETDYYDGSNEEYLQPVYQNQNSREYDEILQALAEAYPNNDKRFLGSVARSGWPSSLVRYRNPDKRHIGSLARLGWLPSFRSARRFNRSGRSTNYEECPPCRETTSDGEAEDDPFAQNAENKRFLLIPAANHLLLRKFPMHTFHN</sequence>
<protein>
    <recommendedName>
        <fullName evidence="5">Neuropeptide-like 1</fullName>
    </recommendedName>
</protein>
<name>A0A5N4A6Y0_PHOPY</name>
<reference evidence="3 4" key="1">
    <citation type="journal article" date="2018" name="Elife">
        <title>Firefly genomes illuminate parallel origins of bioluminescence in beetles.</title>
        <authorList>
            <person name="Fallon T.R."/>
            <person name="Lower S.E."/>
            <person name="Chang C.H."/>
            <person name="Bessho-Uehara M."/>
            <person name="Martin G.J."/>
            <person name="Bewick A.J."/>
            <person name="Behringer M."/>
            <person name="Debat H.J."/>
            <person name="Wong I."/>
            <person name="Day J.C."/>
            <person name="Suvorov A."/>
            <person name="Silva C.J."/>
            <person name="Stanger-Hall K.F."/>
            <person name="Hall D.W."/>
            <person name="Schmitz R.J."/>
            <person name="Nelson D.R."/>
            <person name="Lewis S.M."/>
            <person name="Shigenobu S."/>
            <person name="Bybee S.M."/>
            <person name="Larracuente A.M."/>
            <person name="Oba Y."/>
            <person name="Weng J.K."/>
        </authorList>
    </citation>
    <scope>NUCLEOTIDE SEQUENCE [LARGE SCALE GENOMIC DNA]</scope>
    <source>
        <strain evidence="3">1611_PpyrPB1</strain>
        <tissue evidence="3">Whole body</tissue>
    </source>
</reference>
<evidence type="ECO:0000256" key="2">
    <source>
        <dbReference type="SAM" id="SignalP"/>
    </source>
</evidence>
<feature type="chain" id="PRO_5024270649" description="Neuropeptide-like 1" evidence="2">
    <location>
        <begin position="25"/>
        <end position="446"/>
    </location>
</feature>
<keyword evidence="2" id="KW-0732">Signal</keyword>
<feature type="compositionally biased region" description="Basic and acidic residues" evidence="1">
    <location>
        <begin position="250"/>
        <end position="262"/>
    </location>
</feature>
<dbReference type="AlphaFoldDB" id="A0A5N4A6Y0"/>
<proteinExistence type="predicted"/>
<accession>A0A5N4A6Y0</accession>
<keyword evidence="4" id="KW-1185">Reference proteome</keyword>